<evidence type="ECO:0000256" key="4">
    <source>
        <dbReference type="ARBA" id="ARBA00023136"/>
    </source>
</evidence>
<feature type="transmembrane region" description="Helical" evidence="5">
    <location>
        <begin position="342"/>
        <end position="358"/>
    </location>
</feature>
<dbReference type="PIRSF" id="PIRSF006060">
    <property type="entry name" value="AA_transporter"/>
    <property type="match status" value="1"/>
</dbReference>
<dbReference type="Gene3D" id="1.20.1740.10">
    <property type="entry name" value="Amino acid/polyamine transporter I"/>
    <property type="match status" value="1"/>
</dbReference>
<feature type="transmembrane region" description="Helical" evidence="5">
    <location>
        <begin position="457"/>
        <end position="475"/>
    </location>
</feature>
<protein>
    <submittedName>
        <fullName evidence="6">Amino acid:proton symporter</fullName>
    </submittedName>
</protein>
<accession>A0A2T3XP56</accession>
<gene>
    <name evidence="6" type="ORF">C9I57_24310</name>
</gene>
<feature type="transmembrane region" description="Helical" evidence="5">
    <location>
        <begin position="164"/>
        <end position="184"/>
    </location>
</feature>
<dbReference type="InterPro" id="IPR052962">
    <property type="entry name" value="AA_Transporter_AGT"/>
</dbReference>
<name>A0A2T3XP56_9BURK</name>
<organism evidence="6 7">
    <name type="scientific">Trinickia symbiotica</name>
    <dbReference type="NCBI Taxonomy" id="863227"/>
    <lineage>
        <taxon>Bacteria</taxon>
        <taxon>Pseudomonadati</taxon>
        <taxon>Pseudomonadota</taxon>
        <taxon>Betaproteobacteria</taxon>
        <taxon>Burkholderiales</taxon>
        <taxon>Burkholderiaceae</taxon>
        <taxon>Trinickia</taxon>
    </lineage>
</organism>
<dbReference type="Pfam" id="PF13520">
    <property type="entry name" value="AA_permease_2"/>
    <property type="match status" value="1"/>
</dbReference>
<feature type="transmembrane region" description="Helical" evidence="5">
    <location>
        <begin position="12"/>
        <end position="32"/>
    </location>
</feature>
<feature type="transmembrane region" description="Helical" evidence="5">
    <location>
        <begin position="82"/>
        <end position="103"/>
    </location>
</feature>
<evidence type="ECO:0000256" key="5">
    <source>
        <dbReference type="SAM" id="Phobius"/>
    </source>
</evidence>
<reference evidence="6 7" key="1">
    <citation type="submission" date="2018-03" db="EMBL/GenBank/DDBJ databases">
        <title>Whole genome analyses suggest that Burkholderia sensu lato contains two further novel genera in the rhizoxinica-symbiotica group Mycetohabitans gen. nov., and Trinickia gen. nov.: implications for the evolution of diazotrophy and nodulation in the Burkholderiaceae.</title>
        <authorList>
            <person name="Estrada De Los Santos P."/>
            <person name="Palmer M."/>
            <person name="Chavez-Ramirez B."/>
            <person name="Steenkamp E.T."/>
            <person name="Hirsch A.M."/>
            <person name="Manyaka P."/>
            <person name="Maluk M."/>
            <person name="Lafos M."/>
            <person name="Crook M."/>
            <person name="Gross E."/>
            <person name="Simon M.F."/>
            <person name="Bueno Dos Reis Junior F."/>
            <person name="Poole P.S."/>
            <person name="Venter S.N."/>
            <person name="James E.K."/>
        </authorList>
    </citation>
    <scope>NUCLEOTIDE SEQUENCE [LARGE SCALE GENOMIC DNA]</scope>
    <source>
        <strain evidence="6 7">JPY-366</strain>
    </source>
</reference>
<feature type="transmembrane region" description="Helical" evidence="5">
    <location>
        <begin position="398"/>
        <end position="418"/>
    </location>
</feature>
<dbReference type="GO" id="GO:0016020">
    <property type="term" value="C:membrane"/>
    <property type="evidence" value="ECO:0007669"/>
    <property type="project" value="UniProtKB-SubCell"/>
</dbReference>
<keyword evidence="3 5" id="KW-1133">Transmembrane helix</keyword>
<proteinExistence type="predicted"/>
<dbReference type="PANTHER" id="PTHR47547">
    <property type="match status" value="1"/>
</dbReference>
<evidence type="ECO:0000256" key="1">
    <source>
        <dbReference type="ARBA" id="ARBA00004141"/>
    </source>
</evidence>
<dbReference type="RefSeq" id="WP_107153139.1">
    <property type="nucleotide sequence ID" value="NZ_PYUC01000013.1"/>
</dbReference>
<comment type="caution">
    <text evidence="6">The sequence shown here is derived from an EMBL/GenBank/DDBJ whole genome shotgun (WGS) entry which is preliminary data.</text>
</comment>
<evidence type="ECO:0000313" key="7">
    <source>
        <dbReference type="Proteomes" id="UP000240638"/>
    </source>
</evidence>
<feature type="transmembrane region" description="Helical" evidence="5">
    <location>
        <begin position="424"/>
        <end position="442"/>
    </location>
</feature>
<feature type="transmembrane region" description="Helical" evidence="5">
    <location>
        <begin position="196"/>
        <end position="215"/>
    </location>
</feature>
<feature type="transmembrane region" description="Helical" evidence="5">
    <location>
        <begin position="236"/>
        <end position="258"/>
    </location>
</feature>
<dbReference type="PANTHER" id="PTHR47547:SF1">
    <property type="entry name" value="ASPARTATE-PROTON SYMPORTER"/>
    <property type="match status" value="1"/>
</dbReference>
<keyword evidence="4 5" id="KW-0472">Membrane</keyword>
<dbReference type="AlphaFoldDB" id="A0A2T3XP56"/>
<sequence length="530" mass="57826">MKSSIQRNIGPFALMLTGLGSIIGSGWLFGAWKAAKIAGPAAICAWIIGAVVILAIALTYAELGAMFPESGGMVRYARYSHGALVGFISAWANWIAIVSVIPIEAEASIQYMSTWPYEWAHALFVHGELTTTGLLLSALLVIVYFLLNYWGVKVFARANTTITVFKFIIPGLTILGLLASGFHSDNLQAAGGFAPYGWSAVFTAVATSGIVFAFNGFQSPVNLAGEARNPSKSVPFAVLGSILLALVIYVLLQIAYIGAVNPADVAKGWSHFNFASPFAELALALNLNWLAFLLYVDAFVSPSGTGTTYMATTTRMIYAMERNNTMPKFFGSVHPLYGVPRNAMWFNLLISFVFLFFFRGWSSLAAVISVATVISYLTGPVSLMALRRFATHLARPLHLPLMGVVAPFAFVCASLVLYWAKWPLTGEIILLMIVALPVYFYYQGKSGWGGWGRDLKAAWWLVGYLPVMAFLSLIGSKQFGGAGWLPYGWDMLTVALVSLVFYLWGVRSGYRTRYLDEREPEDDILEGVGV</sequence>
<dbReference type="GO" id="GO:0022857">
    <property type="term" value="F:transmembrane transporter activity"/>
    <property type="evidence" value="ECO:0007669"/>
    <property type="project" value="InterPro"/>
</dbReference>
<evidence type="ECO:0000256" key="2">
    <source>
        <dbReference type="ARBA" id="ARBA00022692"/>
    </source>
</evidence>
<feature type="transmembrane region" description="Helical" evidence="5">
    <location>
        <begin position="487"/>
        <end position="505"/>
    </location>
</feature>
<dbReference type="InterPro" id="IPR002293">
    <property type="entry name" value="AA/rel_permease1"/>
</dbReference>
<keyword evidence="2 5" id="KW-0812">Transmembrane</keyword>
<feature type="transmembrane region" description="Helical" evidence="5">
    <location>
        <begin position="123"/>
        <end position="152"/>
    </location>
</feature>
<feature type="transmembrane region" description="Helical" evidence="5">
    <location>
        <begin position="364"/>
        <end position="386"/>
    </location>
</feature>
<evidence type="ECO:0000256" key="3">
    <source>
        <dbReference type="ARBA" id="ARBA00022989"/>
    </source>
</evidence>
<dbReference type="EMBL" id="PYUC01000013">
    <property type="protein sequence ID" value="PTB18295.1"/>
    <property type="molecule type" value="Genomic_DNA"/>
</dbReference>
<feature type="transmembrane region" description="Helical" evidence="5">
    <location>
        <begin position="38"/>
        <end position="61"/>
    </location>
</feature>
<evidence type="ECO:0000313" key="6">
    <source>
        <dbReference type="EMBL" id="PTB18295.1"/>
    </source>
</evidence>
<comment type="subcellular location">
    <subcellularLocation>
        <location evidence="1">Membrane</location>
        <topology evidence="1">Multi-pass membrane protein</topology>
    </subcellularLocation>
</comment>
<feature type="transmembrane region" description="Helical" evidence="5">
    <location>
        <begin position="278"/>
        <end position="300"/>
    </location>
</feature>
<dbReference type="Proteomes" id="UP000240638">
    <property type="component" value="Unassembled WGS sequence"/>
</dbReference>